<dbReference type="InterPro" id="IPR014752">
    <property type="entry name" value="Arrestin-like_C"/>
</dbReference>
<dbReference type="InterPro" id="IPR050357">
    <property type="entry name" value="Arrestin_domain-protein"/>
</dbReference>
<evidence type="ECO:0008006" key="6">
    <source>
        <dbReference type="Google" id="ProtNLM"/>
    </source>
</evidence>
<gene>
    <name evidence="4" type="ORF">ECRASSUSDP1_LOCUS9841</name>
</gene>
<dbReference type="EMBL" id="CAMPGE010009682">
    <property type="protein sequence ID" value="CAI2368548.1"/>
    <property type="molecule type" value="Genomic_DNA"/>
</dbReference>
<dbReference type="Pfam" id="PF00339">
    <property type="entry name" value="Arrestin_N"/>
    <property type="match status" value="1"/>
</dbReference>
<dbReference type="AlphaFoldDB" id="A0AAD1XE61"/>
<evidence type="ECO:0000259" key="3">
    <source>
        <dbReference type="Pfam" id="PF02752"/>
    </source>
</evidence>
<feature type="domain" description="Arrestin-like N-terminal" evidence="2">
    <location>
        <begin position="30"/>
        <end position="168"/>
    </location>
</feature>
<reference evidence="4" key="1">
    <citation type="submission" date="2023-07" db="EMBL/GenBank/DDBJ databases">
        <authorList>
            <consortium name="AG Swart"/>
            <person name="Singh M."/>
            <person name="Singh A."/>
            <person name="Seah K."/>
            <person name="Emmerich C."/>
        </authorList>
    </citation>
    <scope>NUCLEOTIDE SEQUENCE</scope>
    <source>
        <strain evidence="4">DP1</strain>
    </source>
</reference>
<evidence type="ECO:0000259" key="2">
    <source>
        <dbReference type="Pfam" id="PF00339"/>
    </source>
</evidence>
<name>A0AAD1XE61_EUPCR</name>
<feature type="compositionally biased region" description="Polar residues" evidence="1">
    <location>
        <begin position="417"/>
        <end position="426"/>
    </location>
</feature>
<dbReference type="GO" id="GO:0005737">
    <property type="term" value="C:cytoplasm"/>
    <property type="evidence" value="ECO:0007669"/>
    <property type="project" value="TreeGrafter"/>
</dbReference>
<sequence length="454" mass="49899">MGSLFSSEDNLKLFFNYGSDLNIILDACNFHEGSQATGNVSFTVNNNCPSIRLNVVVEGFENVLWQKRETKTVRGIGGVRRRGGSGTRRQTKTVTYKDKVKTVSSRTFVLETQEGFLPGNYSYPINFPVPQNVAGTYAFSSSSWGLSSKCSSSYMVYVEITSNDGSNTVLGRCGCPIVIMQRPRLQLQANVETSLTVPIKTWCCIDRGTFDGRFVFEKNIVCINDNVWMKFYLDNTKSNLSVDKVTCYLKRKLELKTRKGKMKELTKTMIKQVVPGCKKGEKSEERTVQFDLNLASDDGTPSKLKGELGEFAGKIQQSCNGQLINCSYLLEMEVDFVGFRCCDPDPESILPIELLAPERVLVFQPEIYSAPMDFGDADQSMTPFVPSGGMDAVATQQPIMESYGGVHAGGAPPPSQIPQTHATSAQIAPAPVPVQYPADPNAPYVQPPGMAPAQ</sequence>
<protein>
    <recommendedName>
        <fullName evidence="6">Arrestin-like N-terminal domain-containing protein</fullName>
    </recommendedName>
</protein>
<organism evidence="4 5">
    <name type="scientific">Euplotes crassus</name>
    <dbReference type="NCBI Taxonomy" id="5936"/>
    <lineage>
        <taxon>Eukaryota</taxon>
        <taxon>Sar</taxon>
        <taxon>Alveolata</taxon>
        <taxon>Ciliophora</taxon>
        <taxon>Intramacronucleata</taxon>
        <taxon>Spirotrichea</taxon>
        <taxon>Hypotrichia</taxon>
        <taxon>Euplotida</taxon>
        <taxon>Euplotidae</taxon>
        <taxon>Moneuplotes</taxon>
    </lineage>
</organism>
<dbReference type="PANTHER" id="PTHR11188">
    <property type="entry name" value="ARRESTIN DOMAIN CONTAINING PROTEIN"/>
    <property type="match status" value="1"/>
</dbReference>
<dbReference type="Gene3D" id="2.60.40.640">
    <property type="match status" value="2"/>
</dbReference>
<feature type="region of interest" description="Disordered" evidence="1">
    <location>
        <begin position="404"/>
        <end position="454"/>
    </location>
</feature>
<comment type="caution">
    <text evidence="4">The sequence shown here is derived from an EMBL/GenBank/DDBJ whole genome shotgun (WGS) entry which is preliminary data.</text>
</comment>
<proteinExistence type="predicted"/>
<dbReference type="InterPro" id="IPR011022">
    <property type="entry name" value="Arrestin_C-like"/>
</dbReference>
<evidence type="ECO:0000313" key="4">
    <source>
        <dbReference type="EMBL" id="CAI2368548.1"/>
    </source>
</evidence>
<feature type="compositionally biased region" description="Pro residues" evidence="1">
    <location>
        <begin position="445"/>
        <end position="454"/>
    </location>
</feature>
<dbReference type="Proteomes" id="UP001295684">
    <property type="component" value="Unassembled WGS sequence"/>
</dbReference>
<feature type="domain" description="Arrestin C-terminal-like" evidence="3">
    <location>
        <begin position="211"/>
        <end position="356"/>
    </location>
</feature>
<dbReference type="GO" id="GO:0015031">
    <property type="term" value="P:protein transport"/>
    <property type="evidence" value="ECO:0007669"/>
    <property type="project" value="TreeGrafter"/>
</dbReference>
<keyword evidence="5" id="KW-1185">Reference proteome</keyword>
<evidence type="ECO:0000313" key="5">
    <source>
        <dbReference type="Proteomes" id="UP001295684"/>
    </source>
</evidence>
<evidence type="ECO:0000256" key="1">
    <source>
        <dbReference type="SAM" id="MobiDB-lite"/>
    </source>
</evidence>
<accession>A0AAD1XE61</accession>
<dbReference type="PANTHER" id="PTHR11188:SF17">
    <property type="entry name" value="FI21816P1"/>
    <property type="match status" value="1"/>
</dbReference>
<dbReference type="Pfam" id="PF02752">
    <property type="entry name" value="Arrestin_C"/>
    <property type="match status" value="1"/>
</dbReference>
<dbReference type="InterPro" id="IPR011021">
    <property type="entry name" value="Arrestin-like_N"/>
</dbReference>